<dbReference type="GO" id="GO:0005764">
    <property type="term" value="C:lysosome"/>
    <property type="evidence" value="ECO:0007669"/>
    <property type="project" value="UniProtKB-SubCell"/>
</dbReference>
<dbReference type="InterPro" id="IPR025705">
    <property type="entry name" value="Beta_hexosaminidase_sua/sub"/>
</dbReference>
<dbReference type="Proteomes" id="UP000695562">
    <property type="component" value="Unassembled WGS sequence"/>
</dbReference>
<evidence type="ECO:0000313" key="14">
    <source>
        <dbReference type="EMBL" id="KAF2070235.1"/>
    </source>
</evidence>
<dbReference type="PRINTS" id="PR00738">
    <property type="entry name" value="GLHYDRLASE20"/>
</dbReference>
<dbReference type="Gene3D" id="3.30.379.10">
    <property type="entry name" value="Chitobiase/beta-hexosaminidase domain 2-like"/>
    <property type="match status" value="1"/>
</dbReference>
<keyword evidence="5 9" id="KW-0378">Hydrolase</keyword>
<evidence type="ECO:0000256" key="6">
    <source>
        <dbReference type="ARBA" id="ARBA00023180"/>
    </source>
</evidence>
<comment type="subcellular location">
    <subcellularLocation>
        <location evidence="2">Lysosome</location>
    </subcellularLocation>
</comment>
<dbReference type="SUPFAM" id="SSF51445">
    <property type="entry name" value="(Trans)glycosidases"/>
    <property type="match status" value="1"/>
</dbReference>
<name>A0A8J4PNC9_9MYCE</name>
<dbReference type="GO" id="GO:0005975">
    <property type="term" value="P:carbohydrate metabolic process"/>
    <property type="evidence" value="ECO:0007669"/>
    <property type="project" value="InterPro"/>
</dbReference>
<feature type="active site" description="Proton donor" evidence="10">
    <location>
        <position position="306"/>
    </location>
</feature>
<feature type="domain" description="Glycoside hydrolase family 20 catalytic" evidence="12">
    <location>
        <begin position="153"/>
        <end position="467"/>
    </location>
</feature>
<comment type="caution">
    <text evidence="14">The sequence shown here is derived from an EMBL/GenBank/DDBJ whole genome shotgun (WGS) entry which is preliminary data.</text>
</comment>
<dbReference type="Pfam" id="PF14845">
    <property type="entry name" value="Glycohydro_20b2"/>
    <property type="match status" value="1"/>
</dbReference>
<sequence>MKYLLLALCVAVVAVVAQQPLSVVPYPQTVQMGSGSVTVCPSKFSVTTNSQSTVFAVALKRYQSLFFPFGNGSQSGCVGVTVSITVSSDDENLFLGVDESYTLLTNGQTNTITSNTIYGAMRAIETLKQIIQYNLNSQTYGLVQVKIYDEPRFPWRGFMVDTARHFLPKNAIFHIIDALGYNKFNTLHLHLVDAQSFPVESNTYPNLTNAAFGPGATFSHQDLQEIVAYAQTYGIRVVPEFDIPGHSASWGVGYPDLVANCPAYAANINNIALDVSNPNTYTFLQNFFNEMATIFPDQYFHTGGDEVVTGCWAQDPNMQSWMNKMHFSTIDALTYFEHQLSNMVTAMNKTKMIWNDPFDYGCTLSTDQLVQVWLTGSLPNVLNAGFKAIVSFAWYFDKQIPDGNTHYEWQDTWQDFYNADPYNGITNNSENILGGEGTMFAEQISHVNWDVRVWPRAIGLAERLWSEQSVNSVPLALPRIGAFSCDMSRRGILSGPLFTDYCPLPEDLTLSPLKPVMEIPKDIMQKLINRQ</sequence>
<accession>A0A8J4PNC9</accession>
<protein>
    <recommendedName>
        <fullName evidence="9">Beta-hexosaminidase</fullName>
        <ecNumber evidence="9">3.2.1.52</ecNumber>
    </recommendedName>
</protein>
<dbReference type="SUPFAM" id="SSF55545">
    <property type="entry name" value="beta-N-acetylhexosaminidase-like domain"/>
    <property type="match status" value="1"/>
</dbReference>
<dbReference type="InterPro" id="IPR029019">
    <property type="entry name" value="HEX_eukaryotic_N"/>
</dbReference>
<dbReference type="PANTHER" id="PTHR22600">
    <property type="entry name" value="BETA-HEXOSAMINIDASE"/>
    <property type="match status" value="1"/>
</dbReference>
<evidence type="ECO:0000256" key="3">
    <source>
        <dbReference type="ARBA" id="ARBA00006285"/>
    </source>
</evidence>
<dbReference type="InterPro" id="IPR017853">
    <property type="entry name" value="GH"/>
</dbReference>
<keyword evidence="7" id="KW-0458">Lysosome</keyword>
<proteinExistence type="inferred from homology"/>
<organism evidence="14 15">
    <name type="scientific">Polysphondylium violaceum</name>
    <dbReference type="NCBI Taxonomy" id="133409"/>
    <lineage>
        <taxon>Eukaryota</taxon>
        <taxon>Amoebozoa</taxon>
        <taxon>Evosea</taxon>
        <taxon>Eumycetozoa</taxon>
        <taxon>Dictyostelia</taxon>
        <taxon>Dictyosteliales</taxon>
        <taxon>Dictyosteliaceae</taxon>
        <taxon>Polysphondylium</taxon>
    </lineage>
</organism>
<comment type="similarity">
    <text evidence="3 9">Belongs to the glycosyl hydrolase 20 family.</text>
</comment>
<evidence type="ECO:0000256" key="7">
    <source>
        <dbReference type="ARBA" id="ARBA00023228"/>
    </source>
</evidence>
<gene>
    <name evidence="14" type="ORF">CYY_008443</name>
</gene>
<dbReference type="PANTHER" id="PTHR22600:SF54">
    <property type="entry name" value="BETA-HEXOSAMINIDASE SUBUNIT A1-RELATED"/>
    <property type="match status" value="1"/>
</dbReference>
<dbReference type="EC" id="3.2.1.52" evidence="9"/>
<dbReference type="AlphaFoldDB" id="A0A8J4PNC9"/>
<keyword evidence="4 11" id="KW-0732">Signal</keyword>
<evidence type="ECO:0000256" key="5">
    <source>
        <dbReference type="ARBA" id="ARBA00022801"/>
    </source>
</evidence>
<evidence type="ECO:0000256" key="1">
    <source>
        <dbReference type="ARBA" id="ARBA00001231"/>
    </source>
</evidence>
<feature type="chain" id="PRO_5035188797" description="Beta-hexosaminidase" evidence="11">
    <location>
        <begin position="18"/>
        <end position="531"/>
    </location>
</feature>
<dbReference type="Pfam" id="PF00728">
    <property type="entry name" value="Glyco_hydro_20"/>
    <property type="match status" value="1"/>
</dbReference>
<dbReference type="InterPro" id="IPR029018">
    <property type="entry name" value="Hex-like_dom2"/>
</dbReference>
<dbReference type="GO" id="GO:0030203">
    <property type="term" value="P:glycosaminoglycan metabolic process"/>
    <property type="evidence" value="ECO:0007669"/>
    <property type="project" value="TreeGrafter"/>
</dbReference>
<dbReference type="CDD" id="cd06562">
    <property type="entry name" value="GH20_HexA_HexB-like"/>
    <property type="match status" value="1"/>
</dbReference>
<dbReference type="EMBL" id="AJWJ01000521">
    <property type="protein sequence ID" value="KAF2070235.1"/>
    <property type="molecule type" value="Genomic_DNA"/>
</dbReference>
<dbReference type="GO" id="GO:0016020">
    <property type="term" value="C:membrane"/>
    <property type="evidence" value="ECO:0007669"/>
    <property type="project" value="TreeGrafter"/>
</dbReference>
<comment type="catalytic activity">
    <reaction evidence="1 9">
        <text>Hydrolysis of terminal non-reducing N-acetyl-D-hexosamine residues in N-acetyl-beta-D-hexosaminides.</text>
        <dbReference type="EC" id="3.2.1.52"/>
    </reaction>
</comment>
<evidence type="ECO:0000256" key="10">
    <source>
        <dbReference type="PIRSR" id="PIRSR001093-1"/>
    </source>
</evidence>
<keyword evidence="8 9" id="KW-0326">Glycosidase</keyword>
<evidence type="ECO:0000256" key="8">
    <source>
        <dbReference type="ARBA" id="ARBA00023295"/>
    </source>
</evidence>
<evidence type="ECO:0000259" key="13">
    <source>
        <dbReference type="Pfam" id="PF14845"/>
    </source>
</evidence>
<dbReference type="GO" id="GO:0004563">
    <property type="term" value="F:beta-N-acetylhexosaminidase activity"/>
    <property type="evidence" value="ECO:0007669"/>
    <property type="project" value="UniProtKB-EC"/>
</dbReference>
<dbReference type="FunFam" id="3.20.20.80:FF:000063">
    <property type="entry name" value="Beta-hexosaminidase"/>
    <property type="match status" value="1"/>
</dbReference>
<dbReference type="InterPro" id="IPR015883">
    <property type="entry name" value="Glyco_hydro_20_cat"/>
</dbReference>
<reference evidence="14" key="1">
    <citation type="submission" date="2020-01" db="EMBL/GenBank/DDBJ databases">
        <title>Development of genomics and gene disruption for Polysphondylium violaceum indicates a role for the polyketide synthase stlB in stalk morphogenesis.</title>
        <authorList>
            <person name="Narita B."/>
            <person name="Kawabe Y."/>
            <person name="Kin K."/>
            <person name="Saito T."/>
            <person name="Gibbs R."/>
            <person name="Kuspa A."/>
            <person name="Muzny D."/>
            <person name="Queller D."/>
            <person name="Richards S."/>
            <person name="Strassman J."/>
            <person name="Sucgang R."/>
            <person name="Worley K."/>
            <person name="Schaap P."/>
        </authorList>
    </citation>
    <scope>NUCLEOTIDE SEQUENCE</scope>
    <source>
        <strain evidence="14">QSvi11</strain>
    </source>
</reference>
<feature type="signal peptide" evidence="11">
    <location>
        <begin position="1"/>
        <end position="17"/>
    </location>
</feature>
<feature type="domain" description="Beta-hexosaminidase eukaryotic type N-terminal" evidence="13">
    <location>
        <begin position="54"/>
        <end position="130"/>
    </location>
</feature>
<evidence type="ECO:0000256" key="9">
    <source>
        <dbReference type="PIRNR" id="PIRNR001093"/>
    </source>
</evidence>
<dbReference type="Gene3D" id="3.20.20.80">
    <property type="entry name" value="Glycosidases"/>
    <property type="match status" value="1"/>
</dbReference>
<keyword evidence="6" id="KW-0325">Glycoprotein</keyword>
<keyword evidence="15" id="KW-1185">Reference proteome</keyword>
<evidence type="ECO:0000256" key="2">
    <source>
        <dbReference type="ARBA" id="ARBA00004371"/>
    </source>
</evidence>
<dbReference type="OrthoDB" id="428480at2759"/>
<evidence type="ECO:0000256" key="11">
    <source>
        <dbReference type="SAM" id="SignalP"/>
    </source>
</evidence>
<evidence type="ECO:0000256" key="4">
    <source>
        <dbReference type="ARBA" id="ARBA00022729"/>
    </source>
</evidence>
<dbReference type="PIRSF" id="PIRSF001093">
    <property type="entry name" value="B-hxosamndse_ab_euk"/>
    <property type="match status" value="1"/>
</dbReference>
<evidence type="ECO:0000313" key="15">
    <source>
        <dbReference type="Proteomes" id="UP000695562"/>
    </source>
</evidence>
<evidence type="ECO:0000259" key="12">
    <source>
        <dbReference type="Pfam" id="PF00728"/>
    </source>
</evidence>